<dbReference type="InterPro" id="IPR012337">
    <property type="entry name" value="RNaseH-like_sf"/>
</dbReference>
<dbReference type="Pfam" id="PF00075">
    <property type="entry name" value="RNase_H"/>
    <property type="match status" value="1"/>
</dbReference>
<name>A0A0G1RYA3_9BACT</name>
<dbReference type="Gene3D" id="3.30.420.10">
    <property type="entry name" value="Ribonuclease H-like superfamily/Ribonuclease H"/>
    <property type="match status" value="1"/>
</dbReference>
<feature type="compositionally biased region" description="Polar residues" evidence="1">
    <location>
        <begin position="1"/>
        <end position="11"/>
    </location>
</feature>
<dbReference type="PROSITE" id="PS50879">
    <property type="entry name" value="RNASE_H_1"/>
    <property type="match status" value="1"/>
</dbReference>
<gene>
    <name evidence="3" type="ORF">UX39_C0016G0001</name>
</gene>
<dbReference type="InterPro" id="IPR002156">
    <property type="entry name" value="RNaseH_domain"/>
</dbReference>
<proteinExistence type="predicted"/>
<dbReference type="GO" id="GO:0004523">
    <property type="term" value="F:RNA-DNA hybrid ribonuclease activity"/>
    <property type="evidence" value="ECO:0007669"/>
    <property type="project" value="InterPro"/>
</dbReference>
<evidence type="ECO:0000313" key="3">
    <source>
        <dbReference type="EMBL" id="KKU25880.1"/>
    </source>
</evidence>
<dbReference type="EMBL" id="LCMA01000016">
    <property type="protein sequence ID" value="KKU25880.1"/>
    <property type="molecule type" value="Genomic_DNA"/>
</dbReference>
<evidence type="ECO:0000313" key="4">
    <source>
        <dbReference type="Proteomes" id="UP000034175"/>
    </source>
</evidence>
<accession>A0A0G1RYA3</accession>
<evidence type="ECO:0000259" key="2">
    <source>
        <dbReference type="PROSITE" id="PS50879"/>
    </source>
</evidence>
<feature type="domain" description="RNase H type-1" evidence="2">
    <location>
        <begin position="3"/>
        <end position="75"/>
    </location>
</feature>
<dbReference type="SUPFAM" id="SSF53098">
    <property type="entry name" value="Ribonuclease H-like"/>
    <property type="match status" value="1"/>
</dbReference>
<dbReference type="GO" id="GO:0003676">
    <property type="term" value="F:nucleic acid binding"/>
    <property type="evidence" value="ECO:0007669"/>
    <property type="project" value="InterPro"/>
</dbReference>
<comment type="caution">
    <text evidence="3">The sequence shown here is derived from an EMBL/GenBank/DDBJ whole genome shotgun (WGS) entry which is preliminary data.</text>
</comment>
<dbReference type="Proteomes" id="UP000034175">
    <property type="component" value="Unassembled WGS sequence"/>
</dbReference>
<sequence>MNQKSNITIFTDGSSRGNPGPGGYGVVVVAGDKVKELGEREKHTTNNRMELRAAIEALKGSTFLQIQGRTLDAVV</sequence>
<feature type="non-terminal residue" evidence="3">
    <location>
        <position position="75"/>
    </location>
</feature>
<dbReference type="AlphaFoldDB" id="A0A0G1RYA3"/>
<reference evidence="3 4" key="1">
    <citation type="journal article" date="2015" name="Nature">
        <title>rRNA introns, odd ribosomes, and small enigmatic genomes across a large radiation of phyla.</title>
        <authorList>
            <person name="Brown C.T."/>
            <person name="Hug L.A."/>
            <person name="Thomas B.C."/>
            <person name="Sharon I."/>
            <person name="Castelle C.J."/>
            <person name="Singh A."/>
            <person name="Wilkins M.J."/>
            <person name="Williams K.H."/>
            <person name="Banfield J.F."/>
        </authorList>
    </citation>
    <scope>NUCLEOTIDE SEQUENCE [LARGE SCALE GENOMIC DNA]</scope>
</reference>
<feature type="region of interest" description="Disordered" evidence="1">
    <location>
        <begin position="1"/>
        <end position="23"/>
    </location>
</feature>
<organism evidence="3 4">
    <name type="scientific">Candidatus Magasanikbacteria bacterium GW2011_GWA2_46_17</name>
    <dbReference type="NCBI Taxonomy" id="1619042"/>
    <lineage>
        <taxon>Bacteria</taxon>
        <taxon>Candidatus Magasanikiibacteriota</taxon>
    </lineage>
</organism>
<dbReference type="InterPro" id="IPR036397">
    <property type="entry name" value="RNaseH_sf"/>
</dbReference>
<evidence type="ECO:0000256" key="1">
    <source>
        <dbReference type="SAM" id="MobiDB-lite"/>
    </source>
</evidence>
<protein>
    <submittedName>
        <fullName evidence="3">RNase HI</fullName>
    </submittedName>
</protein>